<evidence type="ECO:0000313" key="2">
    <source>
        <dbReference type="Proteomes" id="UP000653002"/>
    </source>
</evidence>
<proteinExistence type="predicted"/>
<accession>A0A8I0HCN0</accession>
<protein>
    <submittedName>
        <fullName evidence="1">Uncharacterized protein</fullName>
    </submittedName>
</protein>
<organism evidence="1 2">
    <name type="scientific">Xanthomonas citri pv. citri</name>
    <dbReference type="NCBI Taxonomy" id="611301"/>
    <lineage>
        <taxon>Bacteria</taxon>
        <taxon>Pseudomonadati</taxon>
        <taxon>Pseudomonadota</taxon>
        <taxon>Gammaproteobacteria</taxon>
        <taxon>Lysobacterales</taxon>
        <taxon>Lysobacteraceae</taxon>
        <taxon>Xanthomonas</taxon>
    </lineage>
</organism>
<dbReference type="Proteomes" id="UP000653002">
    <property type="component" value="Unassembled WGS sequence"/>
</dbReference>
<name>A0A8I0HCN0_XANCI</name>
<gene>
    <name evidence="1" type="ORF">GUH15_30005</name>
</gene>
<reference evidence="1" key="1">
    <citation type="submission" date="2020-01" db="EMBL/GenBank/DDBJ databases">
        <authorList>
            <person name="Richard D."/>
        </authorList>
    </citation>
    <scope>NUCLEOTIDE SEQUENCE</scope>
    <source>
        <strain evidence="1">JP541</strain>
    </source>
</reference>
<comment type="caution">
    <text evidence="1">The sequence shown here is derived from an EMBL/GenBank/DDBJ whole genome shotgun (WGS) entry which is preliminary data.</text>
</comment>
<sequence length="80" mass="8683">YSAFISLFALAISACSEDRFDGANGDLPEASLYENCFKVTVDENNNAHFSFEPVAGVDMTGITPVWIVDGAYSSAFEFTK</sequence>
<dbReference type="EMBL" id="JAABFR010002569">
    <property type="protein sequence ID" value="MBD4340202.1"/>
    <property type="molecule type" value="Genomic_DNA"/>
</dbReference>
<evidence type="ECO:0000313" key="1">
    <source>
        <dbReference type="EMBL" id="MBD4340202.1"/>
    </source>
</evidence>
<feature type="non-terminal residue" evidence="1">
    <location>
        <position position="1"/>
    </location>
</feature>
<feature type="non-terminal residue" evidence="1">
    <location>
        <position position="80"/>
    </location>
</feature>
<dbReference type="AlphaFoldDB" id="A0A8I0HCN0"/>